<dbReference type="InterPro" id="IPR015797">
    <property type="entry name" value="NUDIX_hydrolase-like_dom_sf"/>
</dbReference>
<dbReference type="PANTHER" id="PTHR43046">
    <property type="entry name" value="GDP-MANNOSE MANNOSYL HYDROLASE"/>
    <property type="match status" value="1"/>
</dbReference>
<name>A0ABU0JH56_9HYPH</name>
<accession>A0ABU0JH56</accession>
<evidence type="ECO:0000256" key="3">
    <source>
        <dbReference type="RuleBase" id="RU003476"/>
    </source>
</evidence>
<evidence type="ECO:0000256" key="1">
    <source>
        <dbReference type="ARBA" id="ARBA00001946"/>
    </source>
</evidence>
<dbReference type="InterPro" id="IPR020084">
    <property type="entry name" value="NUDIX_hydrolase_CS"/>
</dbReference>
<dbReference type="InterPro" id="IPR000086">
    <property type="entry name" value="NUDIX_hydrolase_dom"/>
</dbReference>
<dbReference type="Proteomes" id="UP001242480">
    <property type="component" value="Unassembled WGS sequence"/>
</dbReference>
<dbReference type="CDD" id="cd04680">
    <property type="entry name" value="NUDIX_Hydrolase"/>
    <property type="match status" value="1"/>
</dbReference>
<comment type="caution">
    <text evidence="5">The sequence shown here is derived from an EMBL/GenBank/DDBJ whole genome shotgun (WGS) entry which is preliminary data.</text>
</comment>
<sequence length="162" mass="18371">MRFKETTFRQRLGRLMMPFFMIYFRLHRGMTFGVRGAVLDGEGRVFLVKHTYVPGWYLPGGGVDPGETAEEALARELMEEGNIRLTGPAELQGLHLNREVSRRDHVAFYIVRAFEQTAPRGADDEIAACGFFPLDALPEDATAATRRRIDEIAGRRRPDGSW</sequence>
<proteinExistence type="inferred from homology"/>
<dbReference type="SUPFAM" id="SSF55811">
    <property type="entry name" value="Nudix"/>
    <property type="match status" value="1"/>
</dbReference>
<dbReference type="RefSeq" id="WP_370882046.1">
    <property type="nucleotide sequence ID" value="NZ_JAUSVX010000017.1"/>
</dbReference>
<organism evidence="5 6">
    <name type="scientific">Labrys wisconsinensis</name>
    <dbReference type="NCBI Taxonomy" id="425677"/>
    <lineage>
        <taxon>Bacteria</taxon>
        <taxon>Pseudomonadati</taxon>
        <taxon>Pseudomonadota</taxon>
        <taxon>Alphaproteobacteria</taxon>
        <taxon>Hyphomicrobiales</taxon>
        <taxon>Xanthobacteraceae</taxon>
        <taxon>Labrys</taxon>
    </lineage>
</organism>
<dbReference type="PANTHER" id="PTHR43046:SF14">
    <property type="entry name" value="MUTT_NUDIX FAMILY PROTEIN"/>
    <property type="match status" value="1"/>
</dbReference>
<comment type="cofactor">
    <cofactor evidence="1">
        <name>Mg(2+)</name>
        <dbReference type="ChEBI" id="CHEBI:18420"/>
    </cofactor>
</comment>
<dbReference type="Gene3D" id="3.90.79.10">
    <property type="entry name" value="Nucleoside Triphosphate Pyrophosphohydrolase"/>
    <property type="match status" value="1"/>
</dbReference>
<keyword evidence="2 3" id="KW-0378">Hydrolase</keyword>
<dbReference type="PROSITE" id="PS00893">
    <property type="entry name" value="NUDIX_BOX"/>
    <property type="match status" value="1"/>
</dbReference>
<dbReference type="PROSITE" id="PS51462">
    <property type="entry name" value="NUDIX"/>
    <property type="match status" value="1"/>
</dbReference>
<protein>
    <submittedName>
        <fullName evidence="5">8-oxo-dGTP pyrophosphatase MutT (NUDIX family)</fullName>
    </submittedName>
</protein>
<dbReference type="EMBL" id="JAUSVX010000017">
    <property type="protein sequence ID" value="MDQ0473618.1"/>
    <property type="molecule type" value="Genomic_DNA"/>
</dbReference>
<evidence type="ECO:0000256" key="2">
    <source>
        <dbReference type="ARBA" id="ARBA00022801"/>
    </source>
</evidence>
<keyword evidence="6" id="KW-1185">Reference proteome</keyword>
<feature type="domain" description="Nudix hydrolase" evidence="4">
    <location>
        <begin position="29"/>
        <end position="155"/>
    </location>
</feature>
<dbReference type="PRINTS" id="PR00502">
    <property type="entry name" value="NUDIXFAMILY"/>
</dbReference>
<dbReference type="Pfam" id="PF00293">
    <property type="entry name" value="NUDIX"/>
    <property type="match status" value="1"/>
</dbReference>
<evidence type="ECO:0000259" key="4">
    <source>
        <dbReference type="PROSITE" id="PS51462"/>
    </source>
</evidence>
<gene>
    <name evidence="5" type="ORF">QO011_006654</name>
</gene>
<evidence type="ECO:0000313" key="5">
    <source>
        <dbReference type="EMBL" id="MDQ0473618.1"/>
    </source>
</evidence>
<evidence type="ECO:0000313" key="6">
    <source>
        <dbReference type="Proteomes" id="UP001242480"/>
    </source>
</evidence>
<reference evidence="5 6" key="1">
    <citation type="submission" date="2023-07" db="EMBL/GenBank/DDBJ databases">
        <title>Genomic Encyclopedia of Type Strains, Phase IV (KMG-IV): sequencing the most valuable type-strain genomes for metagenomic binning, comparative biology and taxonomic classification.</title>
        <authorList>
            <person name="Goeker M."/>
        </authorList>
    </citation>
    <scope>NUCLEOTIDE SEQUENCE [LARGE SCALE GENOMIC DNA]</scope>
    <source>
        <strain evidence="5 6">DSM 19619</strain>
    </source>
</reference>
<dbReference type="InterPro" id="IPR020476">
    <property type="entry name" value="Nudix_hydrolase"/>
</dbReference>
<comment type="similarity">
    <text evidence="3">Belongs to the Nudix hydrolase family.</text>
</comment>